<name>A0A3P7PY83_DIBLA</name>
<dbReference type="GO" id="GO:0001735">
    <property type="term" value="F:prenylcysteine oxidase activity"/>
    <property type="evidence" value="ECO:0007669"/>
    <property type="project" value="InterPro"/>
</dbReference>
<dbReference type="PANTHER" id="PTHR15944:SF0">
    <property type="entry name" value="PRENYLCYSTEINE LYASE DOMAIN-CONTAINING PROTEIN"/>
    <property type="match status" value="1"/>
</dbReference>
<reference evidence="2 3" key="1">
    <citation type="submission" date="2018-11" db="EMBL/GenBank/DDBJ databases">
        <authorList>
            <consortium name="Pathogen Informatics"/>
        </authorList>
    </citation>
    <scope>NUCLEOTIDE SEQUENCE [LARGE SCALE GENOMIC DNA]</scope>
</reference>
<evidence type="ECO:0000256" key="1">
    <source>
        <dbReference type="SAM" id="Phobius"/>
    </source>
</evidence>
<keyword evidence="1" id="KW-1133">Transmembrane helix</keyword>
<dbReference type="SUPFAM" id="SSF51905">
    <property type="entry name" value="FAD/NAD(P)-binding domain"/>
    <property type="match status" value="1"/>
</dbReference>
<proteinExistence type="predicted"/>
<protein>
    <recommendedName>
        <fullName evidence="4">Amine oxidase domain-containing protein</fullName>
    </recommendedName>
</protein>
<dbReference type="OrthoDB" id="437369at2759"/>
<gene>
    <name evidence="2" type="ORF">DILT_LOCUS14186</name>
</gene>
<keyword evidence="3" id="KW-1185">Reference proteome</keyword>
<dbReference type="PANTHER" id="PTHR15944">
    <property type="entry name" value="FARNESYLCYSTEINE LYASE"/>
    <property type="match status" value="1"/>
</dbReference>
<dbReference type="Gene3D" id="3.50.50.60">
    <property type="entry name" value="FAD/NAD(P)-binding domain"/>
    <property type="match status" value="1"/>
</dbReference>
<accession>A0A3P7PY83</accession>
<dbReference type="Pfam" id="PF13450">
    <property type="entry name" value="NAD_binding_8"/>
    <property type="match status" value="1"/>
</dbReference>
<sequence length="154" mass="17533">MHVFLVFCLNFNPSLFPNIHPGIVGGGLCGCSTAYFLRKLMGSNVSITLFERSGRIGGRVRAEQVGDRLYETGGTIFLSSQKYINSFVDEFGLEKVNHSMGPRGLAFYDGHQHLSYTTLRKPSFISKLKFLFLYKRDFFKFKQHTRKTAETFAK</sequence>
<dbReference type="EMBL" id="UYRU01073119">
    <property type="protein sequence ID" value="VDN23066.1"/>
    <property type="molecule type" value="Genomic_DNA"/>
</dbReference>
<keyword evidence="1" id="KW-0812">Transmembrane</keyword>
<evidence type="ECO:0000313" key="3">
    <source>
        <dbReference type="Proteomes" id="UP000281553"/>
    </source>
</evidence>
<feature type="transmembrane region" description="Helical" evidence="1">
    <location>
        <begin position="19"/>
        <end position="37"/>
    </location>
</feature>
<evidence type="ECO:0008006" key="4">
    <source>
        <dbReference type="Google" id="ProtNLM"/>
    </source>
</evidence>
<organism evidence="2 3">
    <name type="scientific">Dibothriocephalus latus</name>
    <name type="common">Fish tapeworm</name>
    <name type="synonym">Diphyllobothrium latum</name>
    <dbReference type="NCBI Taxonomy" id="60516"/>
    <lineage>
        <taxon>Eukaryota</taxon>
        <taxon>Metazoa</taxon>
        <taxon>Spiralia</taxon>
        <taxon>Lophotrochozoa</taxon>
        <taxon>Platyhelminthes</taxon>
        <taxon>Cestoda</taxon>
        <taxon>Eucestoda</taxon>
        <taxon>Diphyllobothriidea</taxon>
        <taxon>Diphyllobothriidae</taxon>
        <taxon>Dibothriocephalus</taxon>
    </lineage>
</organism>
<dbReference type="Proteomes" id="UP000281553">
    <property type="component" value="Unassembled WGS sequence"/>
</dbReference>
<keyword evidence="1" id="KW-0472">Membrane</keyword>
<dbReference type="InterPro" id="IPR017046">
    <property type="entry name" value="Prenylcysteine_Oxase1"/>
</dbReference>
<dbReference type="GO" id="GO:0030327">
    <property type="term" value="P:prenylated protein catabolic process"/>
    <property type="evidence" value="ECO:0007669"/>
    <property type="project" value="TreeGrafter"/>
</dbReference>
<evidence type="ECO:0000313" key="2">
    <source>
        <dbReference type="EMBL" id="VDN23066.1"/>
    </source>
</evidence>
<dbReference type="InterPro" id="IPR036188">
    <property type="entry name" value="FAD/NAD-bd_sf"/>
</dbReference>
<dbReference type="AlphaFoldDB" id="A0A3P7PY83"/>